<accession>A0A9J5XMK2</accession>
<dbReference type="EMBL" id="JACXVP010000008">
    <property type="protein sequence ID" value="KAG5589085.1"/>
    <property type="molecule type" value="Genomic_DNA"/>
</dbReference>
<evidence type="ECO:0000313" key="1">
    <source>
        <dbReference type="EMBL" id="KAG5589085.1"/>
    </source>
</evidence>
<proteinExistence type="predicted"/>
<name>A0A9J5XMK2_SOLCO</name>
<reference evidence="1 2" key="1">
    <citation type="submission" date="2020-09" db="EMBL/GenBank/DDBJ databases">
        <title>De no assembly of potato wild relative species, Solanum commersonii.</title>
        <authorList>
            <person name="Cho K."/>
        </authorList>
    </citation>
    <scope>NUCLEOTIDE SEQUENCE [LARGE SCALE GENOMIC DNA]</scope>
    <source>
        <strain evidence="1">LZ3.2</strain>
        <tissue evidence="1">Leaf</tissue>
    </source>
</reference>
<evidence type="ECO:0000313" key="2">
    <source>
        <dbReference type="Proteomes" id="UP000824120"/>
    </source>
</evidence>
<evidence type="ECO:0008006" key="3">
    <source>
        <dbReference type="Google" id="ProtNLM"/>
    </source>
</evidence>
<protein>
    <recommendedName>
        <fullName evidence="3">ATP-dependent DNA helicase</fullName>
    </recommendedName>
</protein>
<comment type="caution">
    <text evidence="1">The sequence shown here is derived from an EMBL/GenBank/DDBJ whole genome shotgun (WGS) entry which is preliminary data.</text>
</comment>
<sequence>MGHDINEYNLVLENIRPSETTKDTKDIHFQRNIIVSEEDLLLPKKLNAELFSLMVPEERKTYLYRALLATARSQRFIALATATESSSLRSSLRI</sequence>
<dbReference type="Proteomes" id="UP000824120">
    <property type="component" value="Chromosome 8"/>
</dbReference>
<dbReference type="AlphaFoldDB" id="A0A9J5XMK2"/>
<gene>
    <name evidence="1" type="ORF">H5410_039599</name>
</gene>
<organism evidence="1 2">
    <name type="scientific">Solanum commersonii</name>
    <name type="common">Commerson's wild potato</name>
    <name type="synonym">Commerson's nightshade</name>
    <dbReference type="NCBI Taxonomy" id="4109"/>
    <lineage>
        <taxon>Eukaryota</taxon>
        <taxon>Viridiplantae</taxon>
        <taxon>Streptophyta</taxon>
        <taxon>Embryophyta</taxon>
        <taxon>Tracheophyta</taxon>
        <taxon>Spermatophyta</taxon>
        <taxon>Magnoliopsida</taxon>
        <taxon>eudicotyledons</taxon>
        <taxon>Gunneridae</taxon>
        <taxon>Pentapetalae</taxon>
        <taxon>asterids</taxon>
        <taxon>lamiids</taxon>
        <taxon>Solanales</taxon>
        <taxon>Solanaceae</taxon>
        <taxon>Solanoideae</taxon>
        <taxon>Solaneae</taxon>
        <taxon>Solanum</taxon>
    </lineage>
</organism>
<keyword evidence="2" id="KW-1185">Reference proteome</keyword>